<dbReference type="Pfam" id="PF13765">
    <property type="entry name" value="PRY"/>
    <property type="match status" value="1"/>
</dbReference>
<dbReference type="InterPro" id="IPR011029">
    <property type="entry name" value="DEATH-like_dom_sf"/>
</dbReference>
<evidence type="ECO:0000259" key="7">
    <source>
        <dbReference type="PROSITE" id="PS50188"/>
    </source>
</evidence>
<dbReference type="Pfam" id="PF00622">
    <property type="entry name" value="SPRY"/>
    <property type="match status" value="1"/>
</dbReference>
<dbReference type="Pfam" id="PF13516">
    <property type="entry name" value="LRR_6"/>
    <property type="match status" value="6"/>
</dbReference>
<evidence type="ECO:0000259" key="8">
    <source>
        <dbReference type="PROSITE" id="PS50824"/>
    </source>
</evidence>
<dbReference type="SUPFAM" id="SSF52047">
    <property type="entry name" value="RNI-like"/>
    <property type="match status" value="2"/>
</dbReference>
<dbReference type="Ensembl" id="ENSPMET00000025481.1">
    <property type="protein sequence ID" value="ENSPMEP00000032000.1"/>
    <property type="gene ID" value="ENSPMEG00000019527.1"/>
</dbReference>
<dbReference type="Gene3D" id="2.60.120.920">
    <property type="match status" value="1"/>
</dbReference>
<evidence type="ECO:0008006" key="11">
    <source>
        <dbReference type="Google" id="ProtNLM"/>
    </source>
</evidence>
<reference evidence="9" key="1">
    <citation type="submission" date="2025-08" db="UniProtKB">
        <authorList>
            <consortium name="Ensembl"/>
        </authorList>
    </citation>
    <scope>IDENTIFICATION</scope>
</reference>
<evidence type="ECO:0000256" key="1">
    <source>
        <dbReference type="ARBA" id="ARBA00004496"/>
    </source>
</evidence>
<dbReference type="SMART" id="SM01289">
    <property type="entry name" value="PYRIN"/>
    <property type="match status" value="1"/>
</dbReference>
<dbReference type="SUPFAM" id="SSF49899">
    <property type="entry name" value="Concanavalin A-like lectins/glucanases"/>
    <property type="match status" value="1"/>
</dbReference>
<dbReference type="PROSITE" id="PS50824">
    <property type="entry name" value="DAPIN"/>
    <property type="match status" value="1"/>
</dbReference>
<keyword evidence="2" id="KW-0963">Cytoplasm</keyword>
<dbReference type="InterPro" id="IPR001611">
    <property type="entry name" value="Leu-rich_rpt"/>
</dbReference>
<dbReference type="SUPFAM" id="SSF52540">
    <property type="entry name" value="P-loop containing nucleoside triphosphate hydrolases"/>
    <property type="match status" value="1"/>
</dbReference>
<evidence type="ECO:0000256" key="5">
    <source>
        <dbReference type="ARBA" id="ARBA00022741"/>
    </source>
</evidence>
<dbReference type="InterPro" id="IPR003879">
    <property type="entry name" value="Butyrophylin_SPRY"/>
</dbReference>
<feature type="domain" description="B30.2/SPRY" evidence="7">
    <location>
        <begin position="1026"/>
        <end position="1219"/>
    </location>
</feature>
<keyword evidence="4" id="KW-0677">Repeat</keyword>
<evidence type="ECO:0000256" key="4">
    <source>
        <dbReference type="ARBA" id="ARBA00022737"/>
    </source>
</evidence>
<dbReference type="PRINTS" id="PR01407">
    <property type="entry name" value="BUTYPHLNCDUF"/>
</dbReference>
<dbReference type="InterPro" id="IPR041267">
    <property type="entry name" value="NLRP_HD2"/>
</dbReference>
<dbReference type="Gene3D" id="3.80.10.10">
    <property type="entry name" value="Ribonuclease Inhibitor"/>
    <property type="match status" value="2"/>
</dbReference>
<dbReference type="InterPro" id="IPR032675">
    <property type="entry name" value="LRR_dom_sf"/>
</dbReference>
<dbReference type="InterPro" id="IPR027417">
    <property type="entry name" value="P-loop_NTPase"/>
</dbReference>
<dbReference type="InterPro" id="IPR043136">
    <property type="entry name" value="B30.2/SPRY_sf"/>
</dbReference>
<evidence type="ECO:0000313" key="9">
    <source>
        <dbReference type="Ensembl" id="ENSPMEP00000032000.1"/>
    </source>
</evidence>
<dbReference type="SMART" id="SM01288">
    <property type="entry name" value="FISNA"/>
    <property type="match status" value="1"/>
</dbReference>
<keyword evidence="5" id="KW-0547">Nucleotide-binding</keyword>
<dbReference type="InterPro" id="IPR051261">
    <property type="entry name" value="NLR"/>
</dbReference>
<dbReference type="SMART" id="SM00368">
    <property type="entry name" value="LRR_RI"/>
    <property type="match status" value="10"/>
</dbReference>
<dbReference type="InterPro" id="IPR013320">
    <property type="entry name" value="ConA-like_dom_sf"/>
</dbReference>
<dbReference type="PROSITE" id="PS50188">
    <property type="entry name" value="B302_SPRY"/>
    <property type="match status" value="1"/>
</dbReference>
<dbReference type="SMART" id="SM00449">
    <property type="entry name" value="SPRY"/>
    <property type="match status" value="1"/>
</dbReference>
<dbReference type="GO" id="GO:0005524">
    <property type="term" value="F:ATP binding"/>
    <property type="evidence" value="ECO:0007669"/>
    <property type="project" value="UniProtKB-KW"/>
</dbReference>
<keyword evidence="3" id="KW-0433">Leucine-rich repeat</keyword>
<feature type="domain" description="Pyrin" evidence="8">
    <location>
        <begin position="1"/>
        <end position="90"/>
    </location>
</feature>
<dbReference type="InterPro" id="IPR041075">
    <property type="entry name" value="NOD1/2_WH"/>
</dbReference>
<name>A0A3B3YYB6_9TELE</name>
<dbReference type="Pfam" id="PF17779">
    <property type="entry name" value="WHD_NOD2"/>
    <property type="match status" value="1"/>
</dbReference>
<dbReference type="Gene3D" id="3.40.50.300">
    <property type="entry name" value="P-loop containing nucleotide triphosphate hydrolases"/>
    <property type="match status" value="1"/>
</dbReference>
<dbReference type="GO" id="GO:0005737">
    <property type="term" value="C:cytoplasm"/>
    <property type="evidence" value="ECO:0007669"/>
    <property type="project" value="UniProtKB-SubCell"/>
</dbReference>
<organism evidence="9 10">
    <name type="scientific">Poecilia mexicana</name>
    <dbReference type="NCBI Taxonomy" id="48701"/>
    <lineage>
        <taxon>Eukaryota</taxon>
        <taxon>Metazoa</taxon>
        <taxon>Chordata</taxon>
        <taxon>Craniata</taxon>
        <taxon>Vertebrata</taxon>
        <taxon>Euteleostomi</taxon>
        <taxon>Actinopterygii</taxon>
        <taxon>Neopterygii</taxon>
        <taxon>Teleostei</taxon>
        <taxon>Neoteleostei</taxon>
        <taxon>Acanthomorphata</taxon>
        <taxon>Ovalentaria</taxon>
        <taxon>Atherinomorphae</taxon>
        <taxon>Cyprinodontiformes</taxon>
        <taxon>Poeciliidae</taxon>
        <taxon>Poeciliinae</taxon>
        <taxon>Poecilia</taxon>
    </lineage>
</organism>
<dbReference type="InterPro" id="IPR006574">
    <property type="entry name" value="PRY"/>
</dbReference>
<dbReference type="PROSITE" id="PS51450">
    <property type="entry name" value="LRR"/>
    <property type="match status" value="2"/>
</dbReference>
<dbReference type="CDD" id="cd08321">
    <property type="entry name" value="Pyrin_ASC-like"/>
    <property type="match status" value="1"/>
</dbReference>
<evidence type="ECO:0000256" key="3">
    <source>
        <dbReference type="ARBA" id="ARBA00022614"/>
    </source>
</evidence>
<dbReference type="Proteomes" id="UP000261480">
    <property type="component" value="Unplaced"/>
</dbReference>
<dbReference type="PANTHER" id="PTHR24106">
    <property type="entry name" value="NACHT, LRR AND CARD DOMAINS-CONTAINING"/>
    <property type="match status" value="1"/>
</dbReference>
<dbReference type="SMART" id="SM00589">
    <property type="entry name" value="PRY"/>
    <property type="match status" value="1"/>
</dbReference>
<protein>
    <recommendedName>
        <fullName evidence="11">B30.2/SPRY domain-containing protein</fullName>
    </recommendedName>
</protein>
<dbReference type="AlphaFoldDB" id="A0A3B3YYB6"/>
<dbReference type="InterPro" id="IPR001870">
    <property type="entry name" value="B30.2/SPRY"/>
</dbReference>
<dbReference type="InterPro" id="IPR003877">
    <property type="entry name" value="SPRY_dom"/>
</dbReference>
<dbReference type="Pfam" id="PF17776">
    <property type="entry name" value="NLRC4_HD2"/>
    <property type="match status" value="1"/>
</dbReference>
<evidence type="ECO:0000313" key="10">
    <source>
        <dbReference type="Proteomes" id="UP000261480"/>
    </source>
</evidence>
<dbReference type="FunFam" id="3.40.50.300:FF:000210">
    <property type="entry name" value="Si:dkey-16p6.1"/>
    <property type="match status" value="1"/>
</dbReference>
<keyword evidence="6" id="KW-0067">ATP-binding</keyword>
<dbReference type="Pfam" id="PF02758">
    <property type="entry name" value="PYRIN"/>
    <property type="match status" value="1"/>
</dbReference>
<evidence type="ECO:0000256" key="6">
    <source>
        <dbReference type="ARBA" id="ARBA00022840"/>
    </source>
</evidence>
<dbReference type="Gene3D" id="1.10.533.10">
    <property type="entry name" value="Death Domain, Fas"/>
    <property type="match status" value="1"/>
</dbReference>
<dbReference type="InterPro" id="IPR029495">
    <property type="entry name" value="NACHT-assoc"/>
</dbReference>
<dbReference type="SUPFAM" id="SSF47986">
    <property type="entry name" value="DEATH domain"/>
    <property type="match status" value="1"/>
</dbReference>
<dbReference type="CDD" id="cd16040">
    <property type="entry name" value="SPRY_PRY_SNTX"/>
    <property type="match status" value="1"/>
</dbReference>
<sequence>MANVKEQLLDIFLELLDEDLRTFQWYLYSSNLEGFLHIPKCKAEGLDRLRTVDLVVQTYGYEGAVSVTVIILEKMKQKLFADRLKELCSNDKSSKTSEESDLLTIQERLKCTLKEQCLKVYEGNAGEGQRMYLKEIYTELHVIAGAWGGLSDEREFRQQKSKQMAVEETIKVRDLFKPDQERRIRTVLTQGIPGMGKTVCAQKFTLSWAEGEEHQYMTFLFPLPFRELNSFMGEGDSSLMGLLHWFFPQMKPIEKLSDSKVLFIFDGLDESLLPLNFKYNKVLRDETEPAPLDVLITNLITGDLLCNAFVWITCRPAASGKIPRKYIDQWTEIKGFTEDRWQEYFKKRVSDDALSLRIIDHVKSSKSLYVMCQIPIFCWITVTLIKRMLHDDVTGRLPNTMTEMYVYLLLCQTDRMAERHYPMSGDNICLKLAELAFRQLEQRKQIFYEADLKECHMDINEATMYSGVCTEMFHMEVGRGQKVFNFVHLSIQEFLAAVFAHYSYMHNKENVLLGRLERLSSKLWRKSLFGFHKSAIERALKSPDGHWDLFLRFLLGLSLKSNQELLYGVLHLEAEGEEDVAKTIQFIKEMINEEPESKLNLFHCLGELRDESLVQEIQSFVSSGRIVSTQLSSAQWSALTFELMTSDTLEETFDLKKYSRSEEGLEKLLVVITSSTRALLNYCNLTENCCPLLASALSSTSSHLTDLDLSNNKLKDSGVQLLSEGLLSPQCKLKSLRLRECKVEGGCCEALAAVLNTESTQLRELDLSANDLQHSGVTALSLGLSSCHCKVETLSLNQCKLGESSCGALASIFNSGSSRLKSLDLSNNNLTDAGMSLLAPGLTSPSCKLETLRLSCCGLTQKSCSYLSSPLSSDSGKVKHLDLSGNSLQGPGFSTLCSGLKNQHCRLETLILKECSLQKCCADIALVLSTNNSHMKELDLSENDLEDLEVELLSNGIANPNCVLETLSLSFCGVTVKGCAHLASALSSNPSHLRQLDLSYNYLQDSGADLISDQRDDPLCRLEHLSVDHNEECYLKSTLKNYSCILTFDTNTASTSLFLHDGGKQVTWVRESQPYPKHPERFESVSQVLCHQGLTQRHYWEVEWRGRWVDVAVAMRGISRRANSHVSAFGKTDQSWCLFCSEDHYSAEHDNERKEISVPASRSRKVAVYLDWPGGTLSFYRVSSGSLKHLHTFYSNFSEPLYPGFGMEEDDCSVIICSS</sequence>
<proteinExistence type="predicted"/>
<keyword evidence="10" id="KW-1185">Reference proteome</keyword>
<dbReference type="Pfam" id="PF14484">
    <property type="entry name" value="FISNA"/>
    <property type="match status" value="1"/>
</dbReference>
<dbReference type="Pfam" id="PF05729">
    <property type="entry name" value="NACHT"/>
    <property type="match status" value="1"/>
</dbReference>
<dbReference type="STRING" id="48701.ENSPMEP00000032000"/>
<dbReference type="InterPro" id="IPR004020">
    <property type="entry name" value="DAPIN"/>
</dbReference>
<comment type="subcellular location">
    <subcellularLocation>
        <location evidence="1">Cytoplasm</location>
    </subcellularLocation>
</comment>
<dbReference type="InterPro" id="IPR007111">
    <property type="entry name" value="NACHT_NTPase"/>
</dbReference>
<accession>A0A3B3YYB6</accession>
<evidence type="ECO:0000256" key="2">
    <source>
        <dbReference type="ARBA" id="ARBA00022490"/>
    </source>
</evidence>
<reference evidence="9" key="2">
    <citation type="submission" date="2025-09" db="UniProtKB">
        <authorList>
            <consortium name="Ensembl"/>
        </authorList>
    </citation>
    <scope>IDENTIFICATION</scope>
</reference>